<reference evidence="2" key="2">
    <citation type="submission" date="2020-03" db="EMBL/GenBank/DDBJ databases">
        <title>Walnut 2.0.</title>
        <authorList>
            <person name="Marrano A."/>
            <person name="Britton M."/>
            <person name="Zimin A.V."/>
            <person name="Zaini P.A."/>
            <person name="Workman R."/>
            <person name="Puiu D."/>
            <person name="Bianco L."/>
            <person name="Allen B.J."/>
            <person name="Troggio M."/>
            <person name="Leslie C.A."/>
            <person name="Timp W."/>
            <person name="Dendekar A."/>
            <person name="Salzberg S.L."/>
            <person name="Neale D.B."/>
        </authorList>
    </citation>
    <scope>NUCLEOTIDE SEQUENCE</scope>
    <source>
        <tissue evidence="2">Leaves</tissue>
    </source>
</reference>
<comment type="caution">
    <text evidence="2">The sequence shown here is derived from an EMBL/GenBank/DDBJ whole genome shotgun (WGS) entry which is preliminary data.</text>
</comment>
<evidence type="ECO:0000313" key="2">
    <source>
        <dbReference type="EMBL" id="KAF5464173.1"/>
    </source>
</evidence>
<reference evidence="2" key="1">
    <citation type="submission" date="2015-10" db="EMBL/GenBank/DDBJ databases">
        <authorList>
            <person name="Martinez-Garcia P.J."/>
            <person name="Crepeau M.W."/>
            <person name="Puiu D."/>
            <person name="Gonzalez-Ibeas D."/>
            <person name="Whalen J."/>
            <person name="Stevens K."/>
            <person name="Paul R."/>
            <person name="Butterfield T."/>
            <person name="Britton M."/>
            <person name="Reagan R."/>
            <person name="Chakraborty S."/>
            <person name="Walawage S.L."/>
            <person name="Vasquez-Gross H.A."/>
            <person name="Cardeno C."/>
            <person name="Famula R."/>
            <person name="Pratt K."/>
            <person name="Kuruganti S."/>
            <person name="Aradhya M.K."/>
            <person name="Leslie C.A."/>
            <person name="Dandekar A.M."/>
            <person name="Salzberg S.L."/>
            <person name="Wegrzyn J.L."/>
            <person name="Langley C.H."/>
            <person name="Neale D.B."/>
        </authorList>
    </citation>
    <scope>NUCLEOTIDE SEQUENCE</scope>
    <source>
        <tissue evidence="2">Leaves</tissue>
    </source>
</reference>
<feature type="domain" description="Reverse transcriptase Ty1/copia-type" evidence="1">
    <location>
        <begin position="42"/>
        <end position="89"/>
    </location>
</feature>
<feature type="non-terminal residue" evidence="2">
    <location>
        <position position="130"/>
    </location>
</feature>
<dbReference type="AlphaFoldDB" id="A0A833XD04"/>
<evidence type="ECO:0000259" key="1">
    <source>
        <dbReference type="Pfam" id="PF07727"/>
    </source>
</evidence>
<dbReference type="Proteomes" id="UP000619265">
    <property type="component" value="Unassembled WGS sequence"/>
</dbReference>
<dbReference type="EMBL" id="LIHL02000007">
    <property type="protein sequence ID" value="KAF5464173.1"/>
    <property type="molecule type" value="Genomic_DNA"/>
</dbReference>
<accession>A0A833XD04</accession>
<proteinExistence type="predicted"/>
<dbReference type="InterPro" id="IPR043502">
    <property type="entry name" value="DNA/RNA_pol_sf"/>
</dbReference>
<dbReference type="Pfam" id="PF07727">
    <property type="entry name" value="RVT_2"/>
    <property type="match status" value="1"/>
</dbReference>
<dbReference type="InterPro" id="IPR013103">
    <property type="entry name" value="RVT_2"/>
</dbReference>
<evidence type="ECO:0000313" key="3">
    <source>
        <dbReference type="Proteomes" id="UP000619265"/>
    </source>
</evidence>
<name>A0A833XD04_JUGRE</name>
<dbReference type="SUPFAM" id="SSF56672">
    <property type="entry name" value="DNA/RNA polymerases"/>
    <property type="match status" value="1"/>
</dbReference>
<sequence>CLMSFVPLKPILPGHLNPSLLVKSPLVANGSLKPNSKQMVPLKAVAAAQQWIIHQLDINNAFLHGDLDEEVYMTLSPGYCPKGETRVCCLRFTQSQVDHFLFTLVKATSITIVLVYVDDILVAGNDLSQI</sequence>
<gene>
    <name evidence="2" type="ORF">F2P56_014267</name>
</gene>
<protein>
    <recommendedName>
        <fullName evidence="1">Reverse transcriptase Ty1/copia-type domain-containing protein</fullName>
    </recommendedName>
</protein>
<dbReference type="Gramene" id="Jr07_05710_p2">
    <property type="protein sequence ID" value="cds.Jr07_05710_p2"/>
    <property type="gene ID" value="Jr07_05710"/>
</dbReference>
<organism evidence="2 3">
    <name type="scientific">Juglans regia</name>
    <name type="common">English walnut</name>
    <dbReference type="NCBI Taxonomy" id="51240"/>
    <lineage>
        <taxon>Eukaryota</taxon>
        <taxon>Viridiplantae</taxon>
        <taxon>Streptophyta</taxon>
        <taxon>Embryophyta</taxon>
        <taxon>Tracheophyta</taxon>
        <taxon>Spermatophyta</taxon>
        <taxon>Magnoliopsida</taxon>
        <taxon>eudicotyledons</taxon>
        <taxon>Gunneridae</taxon>
        <taxon>Pentapetalae</taxon>
        <taxon>rosids</taxon>
        <taxon>fabids</taxon>
        <taxon>Fagales</taxon>
        <taxon>Juglandaceae</taxon>
        <taxon>Juglans</taxon>
    </lineage>
</organism>